<dbReference type="Gene3D" id="1.25.40.10">
    <property type="entry name" value="Tetratricopeptide repeat domain"/>
    <property type="match status" value="2"/>
</dbReference>
<reference evidence="2" key="2">
    <citation type="submission" date="2020-09" db="EMBL/GenBank/DDBJ databases">
        <authorList>
            <person name="Sun Q."/>
            <person name="Ohkuma M."/>
        </authorList>
    </citation>
    <scope>NUCLEOTIDE SEQUENCE</scope>
    <source>
        <strain evidence="2">JCM 4646</strain>
    </source>
</reference>
<dbReference type="AlphaFoldDB" id="A0A919KVW9"/>
<reference evidence="2" key="1">
    <citation type="journal article" date="2014" name="Int. J. Syst. Evol. Microbiol.">
        <title>Complete genome sequence of Corynebacterium casei LMG S-19264T (=DSM 44701T), isolated from a smear-ripened cheese.</title>
        <authorList>
            <consortium name="US DOE Joint Genome Institute (JGI-PGF)"/>
            <person name="Walter F."/>
            <person name="Albersmeier A."/>
            <person name="Kalinowski J."/>
            <person name="Ruckert C."/>
        </authorList>
    </citation>
    <scope>NUCLEOTIDE SEQUENCE</scope>
    <source>
        <strain evidence="2">JCM 4646</strain>
    </source>
</reference>
<dbReference type="SMART" id="SM00028">
    <property type="entry name" value="TPR"/>
    <property type="match status" value="7"/>
</dbReference>
<keyword evidence="3" id="KW-1185">Reference proteome</keyword>
<dbReference type="PANTHER" id="PTHR46082">
    <property type="entry name" value="ATP/GTP-BINDING PROTEIN-RELATED"/>
    <property type="match status" value="1"/>
</dbReference>
<accession>A0A919KVW9</accession>
<dbReference type="Proteomes" id="UP000617734">
    <property type="component" value="Unassembled WGS sequence"/>
</dbReference>
<dbReference type="InterPro" id="IPR011990">
    <property type="entry name" value="TPR-like_helical_dom_sf"/>
</dbReference>
<dbReference type="GO" id="GO:0043531">
    <property type="term" value="F:ADP binding"/>
    <property type="evidence" value="ECO:0007669"/>
    <property type="project" value="InterPro"/>
</dbReference>
<protein>
    <submittedName>
        <fullName evidence="2">Tetratricopeptide repeat protein</fullName>
    </submittedName>
</protein>
<organism evidence="2 3">
    <name type="scientific">Kitasatospora indigofera</name>
    <dbReference type="NCBI Taxonomy" id="67307"/>
    <lineage>
        <taxon>Bacteria</taxon>
        <taxon>Bacillati</taxon>
        <taxon>Actinomycetota</taxon>
        <taxon>Actinomycetes</taxon>
        <taxon>Kitasatosporales</taxon>
        <taxon>Streptomycetaceae</taxon>
        <taxon>Kitasatospora</taxon>
    </lineage>
</organism>
<dbReference type="Pfam" id="PF13424">
    <property type="entry name" value="TPR_12"/>
    <property type="match status" value="3"/>
</dbReference>
<dbReference type="PANTHER" id="PTHR46082:SF6">
    <property type="entry name" value="AAA+ ATPASE DOMAIN-CONTAINING PROTEIN-RELATED"/>
    <property type="match status" value="1"/>
</dbReference>
<dbReference type="SUPFAM" id="SSF52540">
    <property type="entry name" value="P-loop containing nucleoside triphosphate hydrolases"/>
    <property type="match status" value="1"/>
</dbReference>
<evidence type="ECO:0000313" key="2">
    <source>
        <dbReference type="EMBL" id="GHH73766.1"/>
    </source>
</evidence>
<gene>
    <name evidence="2" type="ORF">GCM10018781_38820</name>
</gene>
<dbReference type="GeneID" id="95354287"/>
<dbReference type="InterPro" id="IPR019734">
    <property type="entry name" value="TPR_rpt"/>
</dbReference>
<feature type="compositionally biased region" description="Basic and acidic residues" evidence="1">
    <location>
        <begin position="787"/>
        <end position="798"/>
    </location>
</feature>
<dbReference type="InterPro" id="IPR053137">
    <property type="entry name" value="NLR-like"/>
</dbReference>
<dbReference type="Gene3D" id="3.40.50.300">
    <property type="entry name" value="P-loop containing nucleotide triphosphate hydrolases"/>
    <property type="match status" value="1"/>
</dbReference>
<proteinExistence type="predicted"/>
<sequence length="798" mass="85801">MTGPHYDATGARAVAAQTIGTAITGSVTALPAETLHAARDIQAPASLTNLPPFPLCLGREDALTCLRDTFAEANGTAITQTSAVHGLGGIGKSTLALSYAHRFRQDYALIWWINAESSAHIEQSVGDLALRLVPAWAGGASHDERAAWALTWLQWHPGWLLIFDNVEDPSDLAPYLGALNGGHHLITSRRATGWPRTIRTHPLGALDADKSADLICTYAFAGSVITPREHQDARALAAELGYLPLALEQAGAYLRQNPNITINAYRQRLSAKLDKAAVGIDAERTIARIWTQTIKALTARNPQSVHVLHTLAWLAPDKVSVSLLETPDADNDDLHEALGLLNAYSMATVDRHTVSVHRLLQAVLRATAPAEPDGSPAGRHAAEEVIVRVLDAPTPGADMAWDTVMPHLIALATTRPAGHSGDRAADRYNVAAQHLHIQGRYVRATPLLAAVVAQCEQVLGDIHPNTLTSRNNLALAYRQAGDLARAVPLHESVLADRERLLGDIHPDTLSSRNNLANAYRAAGDTDRSMALYEAVLPQCVQVLGDTHPHTLVTRNNLANTYASAGNLDLAIPLYETVLAQCEQALGDTHPTTLISRTSLAGVYAAAGDLDLAIPLHKTVLAQFEQVLGDTHPNTITSRDSLADAYALAGDSNLSIPLFESVLAQRENVLGDIHPDTLSSRDSLAAAYASMGDLERSLPLLRTVLTQREDLLGDTHPDTLSSRNYLAIAYASMGDLDRSLPLLRTVLTQYESLLGGTHPDTLSIRNYLDALISTGRSPGVLSSPDTQLSDRHRIARQPD</sequence>
<name>A0A919KVW9_9ACTN</name>
<feature type="region of interest" description="Disordered" evidence="1">
    <location>
        <begin position="777"/>
        <end position="798"/>
    </location>
</feature>
<dbReference type="PRINTS" id="PR00381">
    <property type="entry name" value="KINESINLIGHT"/>
</dbReference>
<dbReference type="Pfam" id="PF13374">
    <property type="entry name" value="TPR_10"/>
    <property type="match status" value="1"/>
</dbReference>
<dbReference type="RefSeq" id="WP_190212134.1">
    <property type="nucleotide sequence ID" value="NZ_BNBO01000021.1"/>
</dbReference>
<evidence type="ECO:0000313" key="3">
    <source>
        <dbReference type="Proteomes" id="UP000617734"/>
    </source>
</evidence>
<dbReference type="SUPFAM" id="SSF48452">
    <property type="entry name" value="TPR-like"/>
    <property type="match status" value="3"/>
</dbReference>
<dbReference type="EMBL" id="BNBO01000021">
    <property type="protein sequence ID" value="GHH73766.1"/>
    <property type="molecule type" value="Genomic_DNA"/>
</dbReference>
<comment type="caution">
    <text evidence="2">The sequence shown here is derived from an EMBL/GenBank/DDBJ whole genome shotgun (WGS) entry which is preliminary data.</text>
</comment>
<evidence type="ECO:0000256" key="1">
    <source>
        <dbReference type="SAM" id="MobiDB-lite"/>
    </source>
</evidence>
<dbReference type="InterPro" id="IPR027417">
    <property type="entry name" value="P-loop_NTPase"/>
</dbReference>